<evidence type="ECO:0000256" key="4">
    <source>
        <dbReference type="ARBA" id="ARBA00022741"/>
    </source>
</evidence>
<evidence type="ECO:0000313" key="11">
    <source>
        <dbReference type="Proteomes" id="UP000277204"/>
    </source>
</evidence>
<reference evidence="10 11" key="1">
    <citation type="submission" date="2018-11" db="EMBL/GenBank/DDBJ databases">
        <authorList>
            <consortium name="Pathogen Informatics"/>
        </authorList>
    </citation>
    <scope>NUCLEOTIDE SEQUENCE [LARGE SCALE GENOMIC DNA]</scope>
    <source>
        <strain evidence="10 11">Zambia</strain>
    </source>
</reference>
<dbReference type="Gene3D" id="3.30.200.20">
    <property type="entry name" value="Phosphorylase Kinase, domain 1"/>
    <property type="match status" value="1"/>
</dbReference>
<dbReference type="PANTHER" id="PTHR24346">
    <property type="entry name" value="MAP/MICROTUBULE AFFINITY-REGULATING KINASE"/>
    <property type="match status" value="1"/>
</dbReference>
<dbReference type="EC" id="2.7.11.1" evidence="1"/>
<evidence type="ECO:0000256" key="3">
    <source>
        <dbReference type="ARBA" id="ARBA00022679"/>
    </source>
</evidence>
<dbReference type="SUPFAM" id="SSF56112">
    <property type="entry name" value="Protein kinase-like (PK-like)"/>
    <property type="match status" value="1"/>
</dbReference>
<dbReference type="STRING" id="48269.A0A183MQI3"/>
<dbReference type="EMBL" id="UZAI01017613">
    <property type="protein sequence ID" value="VDP27291.1"/>
    <property type="molecule type" value="Genomic_DNA"/>
</dbReference>
<dbReference type="Gene3D" id="1.10.510.10">
    <property type="entry name" value="Transferase(Phosphotransferase) domain 1"/>
    <property type="match status" value="1"/>
</dbReference>
<dbReference type="GO" id="GO:0005524">
    <property type="term" value="F:ATP binding"/>
    <property type="evidence" value="ECO:0007669"/>
    <property type="project" value="UniProtKB-UniRule"/>
</dbReference>
<evidence type="ECO:0000256" key="6">
    <source>
        <dbReference type="ARBA" id="ARBA00022840"/>
    </source>
</evidence>
<dbReference type="PROSITE" id="PS50011">
    <property type="entry name" value="PROTEIN_KINASE_DOM"/>
    <property type="match status" value="1"/>
</dbReference>
<dbReference type="GO" id="GO:0035556">
    <property type="term" value="P:intracellular signal transduction"/>
    <property type="evidence" value="ECO:0007669"/>
    <property type="project" value="TreeGrafter"/>
</dbReference>
<dbReference type="InterPro" id="IPR000719">
    <property type="entry name" value="Prot_kinase_dom"/>
</dbReference>
<dbReference type="PROSITE" id="PS00107">
    <property type="entry name" value="PROTEIN_KINASE_ATP"/>
    <property type="match status" value="1"/>
</dbReference>
<evidence type="ECO:0000256" key="2">
    <source>
        <dbReference type="ARBA" id="ARBA00022527"/>
    </source>
</evidence>
<organism evidence="10 11">
    <name type="scientific">Schistosoma margrebowiei</name>
    <dbReference type="NCBI Taxonomy" id="48269"/>
    <lineage>
        <taxon>Eukaryota</taxon>
        <taxon>Metazoa</taxon>
        <taxon>Spiralia</taxon>
        <taxon>Lophotrochozoa</taxon>
        <taxon>Platyhelminthes</taxon>
        <taxon>Trematoda</taxon>
        <taxon>Digenea</taxon>
        <taxon>Strigeidida</taxon>
        <taxon>Schistosomatoidea</taxon>
        <taxon>Schistosomatidae</taxon>
        <taxon>Schistosoma</taxon>
    </lineage>
</organism>
<dbReference type="Proteomes" id="UP000277204">
    <property type="component" value="Unassembled WGS sequence"/>
</dbReference>
<evidence type="ECO:0000256" key="8">
    <source>
        <dbReference type="ARBA" id="ARBA00048679"/>
    </source>
</evidence>
<keyword evidence="3" id="KW-0808">Transferase</keyword>
<keyword evidence="4" id="KW-0547">Nucleotide-binding</keyword>
<keyword evidence="2" id="KW-0723">Serine/threonine-protein kinase</keyword>
<feature type="domain" description="Protein kinase" evidence="9">
    <location>
        <begin position="96"/>
        <end position="280"/>
    </location>
</feature>
<dbReference type="FunFam" id="3.30.200.20:FF:000003">
    <property type="entry name" value="Non-specific serine/threonine protein kinase"/>
    <property type="match status" value="1"/>
</dbReference>
<keyword evidence="5" id="KW-0418">Kinase</keyword>
<dbReference type="InterPro" id="IPR011009">
    <property type="entry name" value="Kinase-like_dom_sf"/>
</dbReference>
<dbReference type="GO" id="GO:0050321">
    <property type="term" value="F:tau-protein kinase activity"/>
    <property type="evidence" value="ECO:0007669"/>
    <property type="project" value="TreeGrafter"/>
</dbReference>
<dbReference type="Pfam" id="PF00069">
    <property type="entry name" value="Pkinase"/>
    <property type="match status" value="1"/>
</dbReference>
<sequence>MNACKHDRIGLDRVTDGHSCTTECSLASETSLDYCQDKDSGNFCVCGAPGCSTRKVTNRHNMESDIAELAPSISSTSTANFPDQHQDTSKPKLGTYVIERTIGKGIFSSVKLAKHTITGLFVAVKIIDKSRLSPENLKKIYRESDILKELHHSNIVKLYQVMETQRLLCMVMEYVSNGELFDFSFGTHFNSPNHLLTTWCGSPPYAAPEIFLGEPYIGVKADIWSLGVILYVMVCGALPFDAQSLPHLKNQVLSASFRVPYWLSMGKLTGLVIMLMAIIL</sequence>
<proteinExistence type="predicted"/>
<evidence type="ECO:0000256" key="7">
    <source>
        <dbReference type="ARBA" id="ARBA00047899"/>
    </source>
</evidence>
<dbReference type="InterPro" id="IPR017441">
    <property type="entry name" value="Protein_kinase_ATP_BS"/>
</dbReference>
<evidence type="ECO:0000313" key="10">
    <source>
        <dbReference type="EMBL" id="VDP27291.1"/>
    </source>
</evidence>
<dbReference type="GO" id="GO:0000226">
    <property type="term" value="P:microtubule cytoskeleton organization"/>
    <property type="evidence" value="ECO:0007669"/>
    <property type="project" value="TreeGrafter"/>
</dbReference>
<evidence type="ECO:0000256" key="1">
    <source>
        <dbReference type="ARBA" id="ARBA00012513"/>
    </source>
</evidence>
<gene>
    <name evidence="10" type="ORF">SMRZ_LOCUS18308</name>
</gene>
<keyword evidence="6" id="KW-0067">ATP-binding</keyword>
<comment type="catalytic activity">
    <reaction evidence="7">
        <text>L-threonyl-[protein] + ATP = O-phospho-L-threonyl-[protein] + ADP + H(+)</text>
        <dbReference type="Rhea" id="RHEA:46608"/>
        <dbReference type="Rhea" id="RHEA-COMP:11060"/>
        <dbReference type="Rhea" id="RHEA-COMP:11605"/>
        <dbReference type="ChEBI" id="CHEBI:15378"/>
        <dbReference type="ChEBI" id="CHEBI:30013"/>
        <dbReference type="ChEBI" id="CHEBI:30616"/>
        <dbReference type="ChEBI" id="CHEBI:61977"/>
        <dbReference type="ChEBI" id="CHEBI:456216"/>
        <dbReference type="EC" id="2.7.11.1"/>
    </reaction>
</comment>
<protein>
    <recommendedName>
        <fullName evidence="1">non-specific serine/threonine protein kinase</fullName>
        <ecNumber evidence="1">2.7.11.1</ecNumber>
    </recommendedName>
</protein>
<evidence type="ECO:0000256" key="5">
    <source>
        <dbReference type="ARBA" id="ARBA00022777"/>
    </source>
</evidence>
<dbReference type="AlphaFoldDB" id="A0A183MQI3"/>
<keyword evidence="11" id="KW-1185">Reference proteome</keyword>
<evidence type="ECO:0000259" key="9">
    <source>
        <dbReference type="PROSITE" id="PS50011"/>
    </source>
</evidence>
<dbReference type="GO" id="GO:0005737">
    <property type="term" value="C:cytoplasm"/>
    <property type="evidence" value="ECO:0007669"/>
    <property type="project" value="TreeGrafter"/>
</dbReference>
<comment type="catalytic activity">
    <reaction evidence="8">
        <text>L-seryl-[protein] + ATP = O-phospho-L-seryl-[protein] + ADP + H(+)</text>
        <dbReference type="Rhea" id="RHEA:17989"/>
        <dbReference type="Rhea" id="RHEA-COMP:9863"/>
        <dbReference type="Rhea" id="RHEA-COMP:11604"/>
        <dbReference type="ChEBI" id="CHEBI:15378"/>
        <dbReference type="ChEBI" id="CHEBI:29999"/>
        <dbReference type="ChEBI" id="CHEBI:30616"/>
        <dbReference type="ChEBI" id="CHEBI:83421"/>
        <dbReference type="ChEBI" id="CHEBI:456216"/>
        <dbReference type="EC" id="2.7.11.1"/>
    </reaction>
</comment>
<dbReference type="PANTHER" id="PTHR24346:SF74">
    <property type="entry name" value="PROTEIN KINASE DOMAIN-CONTAINING PROTEIN"/>
    <property type="match status" value="1"/>
</dbReference>
<accession>A0A183MQI3</accession>
<name>A0A183MQI3_9TREM</name>